<dbReference type="GO" id="GO:0016811">
    <property type="term" value="F:hydrolase activity, acting on carbon-nitrogen (but not peptide) bonds, in linear amides"/>
    <property type="evidence" value="ECO:0007669"/>
    <property type="project" value="InterPro"/>
</dbReference>
<dbReference type="PANTHER" id="PTHR34218">
    <property type="entry name" value="PEPTIDASE S45 PENICILLIN AMIDASE"/>
    <property type="match status" value="1"/>
</dbReference>
<evidence type="ECO:0000256" key="5">
    <source>
        <dbReference type="PIRSR" id="PIRSR001227-2"/>
    </source>
</evidence>
<dbReference type="EMBL" id="FNPH01000004">
    <property type="protein sequence ID" value="SDY88494.1"/>
    <property type="molecule type" value="Genomic_DNA"/>
</dbReference>
<feature type="binding site" evidence="5">
    <location>
        <position position="398"/>
    </location>
    <ligand>
        <name>Ca(2+)</name>
        <dbReference type="ChEBI" id="CHEBI:29108"/>
    </ligand>
</feature>
<dbReference type="InterPro" id="IPR043147">
    <property type="entry name" value="Penicillin_amidase_A-knob"/>
</dbReference>
<dbReference type="GO" id="GO:0046872">
    <property type="term" value="F:metal ion binding"/>
    <property type="evidence" value="ECO:0007669"/>
    <property type="project" value="UniProtKB-KW"/>
</dbReference>
<dbReference type="Pfam" id="PF01804">
    <property type="entry name" value="Penicil_amidase"/>
    <property type="match status" value="1"/>
</dbReference>
<proteinExistence type="inferred from homology"/>
<protein>
    <submittedName>
        <fullName evidence="7">Penicillin amidase</fullName>
    </submittedName>
</protein>
<dbReference type="CDD" id="cd03747">
    <property type="entry name" value="Ntn_PGA_like"/>
    <property type="match status" value="1"/>
</dbReference>
<evidence type="ECO:0000256" key="6">
    <source>
        <dbReference type="SAM" id="Phobius"/>
    </source>
</evidence>
<dbReference type="InterPro" id="IPR029055">
    <property type="entry name" value="Ntn_hydrolases_N"/>
</dbReference>
<evidence type="ECO:0000313" key="8">
    <source>
        <dbReference type="Proteomes" id="UP000242415"/>
    </source>
</evidence>
<dbReference type="PANTHER" id="PTHR34218:SF4">
    <property type="entry name" value="ACYL-HOMOSERINE LACTONE ACYLASE QUIP"/>
    <property type="match status" value="1"/>
</dbReference>
<dbReference type="InterPro" id="IPR002692">
    <property type="entry name" value="S45"/>
</dbReference>
<organism evidence="7 8">
    <name type="scientific">Micromonospora pattaloongensis</name>
    <dbReference type="NCBI Taxonomy" id="405436"/>
    <lineage>
        <taxon>Bacteria</taxon>
        <taxon>Bacillati</taxon>
        <taxon>Actinomycetota</taxon>
        <taxon>Actinomycetes</taxon>
        <taxon>Micromonosporales</taxon>
        <taxon>Micromonosporaceae</taxon>
        <taxon>Micromonospora</taxon>
    </lineage>
</organism>
<keyword evidence="2" id="KW-0378">Hydrolase</keyword>
<sequence>MNPPPESPQPRRWPRRLRTAGLWTLGVLLVLALTGAGLGVWSVRRAFPEHGETLSLPGLTAPVTVLRDEHGIPNVYAETSDDLFRAQGYVHAQDRFWEMDFRRHVTAGRVSEMFGADQVETDRYLRTMGWRRVAEQEWSLLAPQTRAALSAYADGVNAWLAATTDTEGDGFAPSGALSLEYTVLGLRNSDYLVERWTPVDSLAWLKAMAWDLRGNMEAEITRAALLAGGLTRPQIEQLYPSYPVRRNLPIVTGGAVVDGAFAQGAASPAPGGVTGTPTTPVGYTLPPAARTPEFSAGLRGLADGLAALPGLMGTAGGDGIGSNSWVISGRLTDTGKPILANDPHLSPSQPGIWYQMGLHCACGLEVAGFTFSGVPGVIIGHNAKIGWGFTNLDPDVIDMYLEQVDGDRVKVGDRWEPMTTRREVLKVAGGEDVTITVRSTRHGPLLSDASEELREIAASPQVGGASYGVALRWTALDPGRTADALFALNRAGGWDEFRAAAALFEVPAQNIVYADVDGNIGYQSPGRIPVRAKGDGTWFAPGWDPGYDWTGFIPFDELPSVRNPERGYVVTANQAVIGDQYQRRLTRDWGYGYRSQRIYDLLDERIGAGKLTMDDVERMQFDNRNGFAPTLVPALRSAPRGELSGLESGADALLTGWDFQQPAGDRAGEERSSAAAAYYNAIWANLLRLTFDELGEENRPDGGDRWYEVVRALLETPADPYWDLRSTPEVERRDDILARAQDDAARELAKAQGDKPADWRWGAMHTLTPRNATFGESGIGPIEWLFNSDTVGVSGGSAIVNATGWSADAGYEVDAVPSMRMILDLADLDDSRWIQLTGNSGHAFHANYADQAELWRTGRTLPFRFGRSSVDKAAVATLTLRP</sequence>
<evidence type="ECO:0000313" key="7">
    <source>
        <dbReference type="EMBL" id="SDY88494.1"/>
    </source>
</evidence>
<dbReference type="InterPro" id="IPR023343">
    <property type="entry name" value="Penicillin_amidase_dom1"/>
</dbReference>
<keyword evidence="8" id="KW-1185">Reference proteome</keyword>
<comment type="cofactor">
    <cofactor evidence="5">
        <name>Ca(2+)</name>
        <dbReference type="ChEBI" id="CHEBI:29108"/>
    </cofactor>
    <text evidence="5">Binds 1 Ca(2+) ion per dimer.</text>
</comment>
<dbReference type="Gene3D" id="1.10.439.10">
    <property type="entry name" value="Penicillin Amidohydrolase, domain 1"/>
    <property type="match status" value="1"/>
</dbReference>
<keyword evidence="6" id="KW-0472">Membrane</keyword>
<evidence type="ECO:0000256" key="3">
    <source>
        <dbReference type="ARBA" id="ARBA00023145"/>
    </source>
</evidence>
<dbReference type="RefSeq" id="WP_425435393.1">
    <property type="nucleotide sequence ID" value="NZ_FNPH01000004.1"/>
</dbReference>
<feature type="binding site" evidence="5">
    <location>
        <position position="219"/>
    </location>
    <ligand>
        <name>Ca(2+)</name>
        <dbReference type="ChEBI" id="CHEBI:29108"/>
    </ligand>
</feature>
<dbReference type="GO" id="GO:0017000">
    <property type="term" value="P:antibiotic biosynthetic process"/>
    <property type="evidence" value="ECO:0007669"/>
    <property type="project" value="InterPro"/>
</dbReference>
<dbReference type="AlphaFoldDB" id="A0A1H3NI86"/>
<keyword evidence="6" id="KW-1133">Transmembrane helix</keyword>
<reference evidence="8" key="1">
    <citation type="submission" date="2016-10" db="EMBL/GenBank/DDBJ databases">
        <authorList>
            <person name="Varghese N."/>
            <person name="Submissions S."/>
        </authorList>
    </citation>
    <scope>NUCLEOTIDE SEQUENCE [LARGE SCALE GENOMIC DNA]</scope>
    <source>
        <strain evidence="8">DSM 45245</strain>
    </source>
</reference>
<keyword evidence="5" id="KW-0106">Calcium</keyword>
<evidence type="ECO:0000256" key="4">
    <source>
        <dbReference type="PIRSR" id="PIRSR001227-1"/>
    </source>
</evidence>
<feature type="active site" description="Nucleophile" evidence="4">
    <location>
        <position position="322"/>
    </location>
</feature>
<dbReference type="InterPro" id="IPR014395">
    <property type="entry name" value="Pen/GL7ACA/AHL_acylase"/>
</dbReference>
<dbReference type="SUPFAM" id="SSF56235">
    <property type="entry name" value="N-terminal nucleophile aminohydrolases (Ntn hydrolases)"/>
    <property type="match status" value="1"/>
</dbReference>
<dbReference type="Proteomes" id="UP000242415">
    <property type="component" value="Unassembled WGS sequence"/>
</dbReference>
<accession>A0A1H3NI86</accession>
<keyword evidence="5" id="KW-0479">Metal-binding</keyword>
<feature type="transmembrane region" description="Helical" evidence="6">
    <location>
        <begin position="20"/>
        <end position="41"/>
    </location>
</feature>
<dbReference type="PIRSF" id="PIRSF001227">
    <property type="entry name" value="Pen_acylase"/>
    <property type="match status" value="1"/>
</dbReference>
<dbReference type="Gene3D" id="2.30.120.10">
    <property type="match status" value="1"/>
</dbReference>
<feature type="binding site" evidence="5">
    <location>
        <position position="395"/>
    </location>
    <ligand>
        <name>Ca(2+)</name>
        <dbReference type="ChEBI" id="CHEBI:29108"/>
    </ligand>
</feature>
<evidence type="ECO:0000256" key="2">
    <source>
        <dbReference type="ARBA" id="ARBA00022801"/>
    </source>
</evidence>
<keyword evidence="3" id="KW-0865">Zymogen</keyword>
<keyword evidence="6" id="KW-0812">Transmembrane</keyword>
<name>A0A1H3NI86_9ACTN</name>
<dbReference type="InterPro" id="IPR043146">
    <property type="entry name" value="Penicillin_amidase_N_B-knob"/>
</dbReference>
<dbReference type="STRING" id="405436.SAMN05444365_1043"/>
<dbReference type="Gene3D" id="3.60.20.10">
    <property type="entry name" value="Glutamine Phosphoribosylpyrophosphate, subunit 1, domain 1"/>
    <property type="match status" value="1"/>
</dbReference>
<comment type="similarity">
    <text evidence="1">Belongs to the peptidase S45 family.</text>
</comment>
<evidence type="ECO:0000256" key="1">
    <source>
        <dbReference type="ARBA" id="ARBA00006586"/>
    </source>
</evidence>
<dbReference type="Gene3D" id="1.10.1400.10">
    <property type="match status" value="1"/>
</dbReference>
<gene>
    <name evidence="7" type="ORF">SAMN05444365_1043</name>
</gene>